<dbReference type="InterPro" id="IPR029058">
    <property type="entry name" value="AB_hydrolase_fold"/>
</dbReference>
<dbReference type="InterPro" id="IPR002925">
    <property type="entry name" value="Dienelactn_hydro"/>
</dbReference>
<comment type="caution">
    <text evidence="3">The sequence shown here is derived from an EMBL/GenBank/DDBJ whole genome shotgun (WGS) entry which is preliminary data.</text>
</comment>
<name>A0ABP7L239_9MICO</name>
<dbReference type="EMBL" id="BAABCN010000015">
    <property type="protein sequence ID" value="GAA3891503.1"/>
    <property type="molecule type" value="Genomic_DNA"/>
</dbReference>
<keyword evidence="4" id="KW-1185">Reference proteome</keyword>
<dbReference type="SUPFAM" id="SSF53474">
    <property type="entry name" value="alpha/beta-Hydrolases"/>
    <property type="match status" value="1"/>
</dbReference>
<dbReference type="Gene3D" id="3.40.50.1820">
    <property type="entry name" value="alpha/beta hydrolase"/>
    <property type="match status" value="1"/>
</dbReference>
<evidence type="ECO:0000313" key="3">
    <source>
        <dbReference type="EMBL" id="GAA3891503.1"/>
    </source>
</evidence>
<dbReference type="Pfam" id="PF01738">
    <property type="entry name" value="DLH"/>
    <property type="match status" value="1"/>
</dbReference>
<protein>
    <recommendedName>
        <fullName evidence="2">Dienelactone hydrolase domain-containing protein</fullName>
    </recommendedName>
</protein>
<feature type="compositionally biased region" description="Low complexity" evidence="1">
    <location>
        <begin position="116"/>
        <end position="139"/>
    </location>
</feature>
<accession>A0ABP7L239</accession>
<evidence type="ECO:0000313" key="4">
    <source>
        <dbReference type="Proteomes" id="UP001501803"/>
    </source>
</evidence>
<evidence type="ECO:0000256" key="1">
    <source>
        <dbReference type="SAM" id="MobiDB-lite"/>
    </source>
</evidence>
<feature type="compositionally biased region" description="Basic and acidic residues" evidence="1">
    <location>
        <begin position="15"/>
        <end position="29"/>
    </location>
</feature>
<sequence>MPARALGPTSAAAPDPRDVILRESDEASDPRAGTAPAQLDGATSNGERTEDAGAQNGGFDSQGSPARFLPDPRDRCNTREFDSMLITNAVVHWHCISEPPSFTTLLFTTLDRTPMTDSAASASDQSTDQSSDQSAQSSTPPRSDLTGWSRAPFTAAGLTHDCFEKGSGPGVVLIPEIPGITPEVLALADHLIANGFTVVVPSPFGTPGRLGTPGYIAKVITRLCVSAEFRAFAVGAERPITGYLRAVAADLAARTPGPGVGVIGMCFTGGFALATAVDDVVLAPVVSQPSVPFPVGRARQLDPGVSPAALDRIAERTKNDNLCVLGLRFSEDVTSPRARFDTLRARLGDAFEVIELDSSPGNPAGFTTGAHSLLTNEVREVPGHPTIAARDRVVEFLKERISVAA</sequence>
<feature type="region of interest" description="Disordered" evidence="1">
    <location>
        <begin position="116"/>
        <end position="149"/>
    </location>
</feature>
<feature type="domain" description="Dienelactone hydrolase" evidence="2">
    <location>
        <begin position="168"/>
        <end position="285"/>
    </location>
</feature>
<evidence type="ECO:0000259" key="2">
    <source>
        <dbReference type="Pfam" id="PF01738"/>
    </source>
</evidence>
<organism evidence="3 4">
    <name type="scientific">Leifsonia kafniensis</name>
    <dbReference type="NCBI Taxonomy" id="475957"/>
    <lineage>
        <taxon>Bacteria</taxon>
        <taxon>Bacillati</taxon>
        <taxon>Actinomycetota</taxon>
        <taxon>Actinomycetes</taxon>
        <taxon>Micrococcales</taxon>
        <taxon>Microbacteriaceae</taxon>
        <taxon>Leifsonia</taxon>
    </lineage>
</organism>
<gene>
    <name evidence="3" type="ORF">GCM10022381_36730</name>
</gene>
<dbReference type="Proteomes" id="UP001501803">
    <property type="component" value="Unassembled WGS sequence"/>
</dbReference>
<feature type="region of interest" description="Disordered" evidence="1">
    <location>
        <begin position="1"/>
        <end position="74"/>
    </location>
</feature>
<proteinExistence type="predicted"/>
<reference evidence="4" key="1">
    <citation type="journal article" date="2019" name="Int. J. Syst. Evol. Microbiol.">
        <title>The Global Catalogue of Microorganisms (GCM) 10K type strain sequencing project: providing services to taxonomists for standard genome sequencing and annotation.</title>
        <authorList>
            <consortium name="The Broad Institute Genomics Platform"/>
            <consortium name="The Broad Institute Genome Sequencing Center for Infectious Disease"/>
            <person name="Wu L."/>
            <person name="Ma J."/>
        </authorList>
    </citation>
    <scope>NUCLEOTIDE SEQUENCE [LARGE SCALE GENOMIC DNA]</scope>
    <source>
        <strain evidence="4">JCM 17021</strain>
    </source>
</reference>